<protein>
    <recommendedName>
        <fullName evidence="2">Nucleolar 27S pre-rRNA processing Urb2/Npa2 C-terminal domain-containing protein</fullName>
    </recommendedName>
</protein>
<feature type="domain" description="Nucleolar 27S pre-rRNA processing Urb2/Npa2 C-terminal" evidence="2">
    <location>
        <begin position="1249"/>
        <end position="1499"/>
    </location>
</feature>
<feature type="region of interest" description="Disordered" evidence="1">
    <location>
        <begin position="151"/>
        <end position="180"/>
    </location>
</feature>
<reference evidence="3 4" key="1">
    <citation type="submission" date="2015-01" db="EMBL/GenBank/DDBJ databases">
        <title>The Genome Sequence of Exophiala sideris CBS121828.</title>
        <authorList>
            <consortium name="The Broad Institute Genomics Platform"/>
            <person name="Cuomo C."/>
            <person name="de Hoog S."/>
            <person name="Gorbushina A."/>
            <person name="Stielow B."/>
            <person name="Teixiera M."/>
            <person name="Abouelleil A."/>
            <person name="Chapman S.B."/>
            <person name="Priest M."/>
            <person name="Young S.K."/>
            <person name="Wortman J."/>
            <person name="Nusbaum C."/>
            <person name="Birren B."/>
        </authorList>
    </citation>
    <scope>NUCLEOTIDE SEQUENCE [LARGE SCALE GENOMIC DNA]</scope>
    <source>
        <strain evidence="3 4">CBS 121828</strain>
    </source>
</reference>
<accession>A0A0D1YMG6</accession>
<dbReference type="OrthoDB" id="160374at2759"/>
<dbReference type="InterPro" id="IPR052609">
    <property type="entry name" value="Ribosome_Biogenesis_Reg"/>
</dbReference>
<evidence type="ECO:0000256" key="1">
    <source>
        <dbReference type="SAM" id="MobiDB-lite"/>
    </source>
</evidence>
<dbReference type="Pfam" id="PF10441">
    <property type="entry name" value="Urb2"/>
    <property type="match status" value="1"/>
</dbReference>
<dbReference type="PANTHER" id="PTHR15682">
    <property type="entry name" value="UNHEALTHY RIBOSOME BIOGENESIS PROTEIN 2 HOMOLOG"/>
    <property type="match status" value="1"/>
</dbReference>
<dbReference type="GO" id="GO:0005730">
    <property type="term" value="C:nucleolus"/>
    <property type="evidence" value="ECO:0007669"/>
    <property type="project" value="TreeGrafter"/>
</dbReference>
<organism evidence="3 4">
    <name type="scientific">Exophiala sideris</name>
    <dbReference type="NCBI Taxonomy" id="1016849"/>
    <lineage>
        <taxon>Eukaryota</taxon>
        <taxon>Fungi</taxon>
        <taxon>Dikarya</taxon>
        <taxon>Ascomycota</taxon>
        <taxon>Pezizomycotina</taxon>
        <taxon>Eurotiomycetes</taxon>
        <taxon>Chaetothyriomycetidae</taxon>
        <taxon>Chaetothyriales</taxon>
        <taxon>Herpotrichiellaceae</taxon>
        <taxon>Exophiala</taxon>
    </lineage>
</organism>
<dbReference type="Proteomes" id="UP000053599">
    <property type="component" value="Unassembled WGS sequence"/>
</dbReference>
<proteinExistence type="predicted"/>
<dbReference type="HOGENOM" id="CLU_005258_0_0_1"/>
<gene>
    <name evidence="3" type="ORF">PV11_06031</name>
</gene>
<dbReference type="EMBL" id="KN846952">
    <property type="protein sequence ID" value="KIV84057.1"/>
    <property type="molecule type" value="Genomic_DNA"/>
</dbReference>
<sequence length="1500" mass="167747">MTGDDSHGRPTMAEKSFEAAIADLERADGPPETLLEAAAKTLRLNLEETIERASLEVRFQTSPQSYGFKEQWLLRWLLKKLTSAPTAQAKDGGHNIERYSVCPQFWALLLNVANSIPSNVCLEILLERKFFPTLVQLLQCFRNAGQQPKTVEKGISAPASQTERPRKKRRLSPPEETAGSAELHHDNLPWVFLQAVCRCLDLFSSRSSPNNGQSSQPTSTTNLSWDEQASIVGAVFDITANLMERAERPSHHQLLSEMLNVVLSFWHGDSLTNQSQKDGPDRAFASHCLMPSLAILEHLQRSDSEDRSMTTQKKALERLIAIHVIFPTRSSFNKRFARRWTDIRDVPPYPQLEAMVNDLKKRMFPDEKPNQPPVGTSQDSNWIILDIAARSIPLTDFRKRQAEQPWIDALFICLAHTIWPQMSQKTSSNDAKSSMGIQGSQQVWTVPLERLLDVVLAQKLRVGLTMLGYLLKAVLALEEEIFPWTLLVKILRVDAGILVLGSGLSKSEEFLQQLIEKLRTPFVPKSTYDSIRDDLILSLLRGFAQSRNLPSFLTLWQQNLANAVRTPYTSQDGTEAVTLKLVWEDQAVFDQFKALAQTHAPPSLGQNLLSDLREPLTELAEGTSSRPGIFAQLAIFSALLETTETPIENWKLDTNQLATVLDTIAIALPQVSEHHGRRWRLWKVARQLICCLGVDRVSHPKAFLQPQTRFMSVTDLATLPGTPSPSKILECFECFSFLLEMAAQSADFEQDFGREMGSLANLLQLCCSSTGAELNICVRPDFQCDSPTSLLAACIGSLLEKPGVFSKYPDSSKRFVEIALYILAAPGREADGDGVIPNMKDLLRAVLTAEEVTNTPSLRQWIVHYILDNSKPGVASKIDQAILQHYMSKGAIQKSQLKSLANTTMERVFDVKASKALDDIVEDLALLILLDDIATGSVIKPEDWLKWVDLSQDMTKLPQFGESLESLSVVEMLEHILNKVWERAVTASRPQVLSDMILWCGTCIEGSANTKQSPPFLIAVPVFLERATLLGTAAPSSTISKKDLEKMQTSYALTISRRLELSLRGKTDFRTLLKLRLVLNAARHIRASKIDDIVSEKAFGFAQQLHAEESPSEHSKATPAMHLLRASVNKRCLELSIPLDRMPSEIMRQVLASVTTNAATHTNEQLNLLSIEADTLANHTAPTEWADVLGALRQHEASAGEFRQLFISSVVLRVKDHHLQNDPRLADELAIIASLSSSGQHTPTELFLALENCRMVLQLHPLTVNQATLDRLLTCLCLVDVSTHHYGSPHPQNSQEQYGPRPADIYDELCMLMGVILGRHRRRLSDRYHLLLPVMQKLLRCLFWPGRHALQDRQRSAAATDLKAYGKSLPQWIRDAEHSLPPSSAEKFSRLASSICNPTVSAARSSRKHGHNQLNDETKRARLLAGQHMQYLVMEYARCSLDGQIAPPVKDKLMPGMYSVLDSMDRELLRAANAGMDASSRAIFKGLYDDFTRFGRWDKS</sequence>
<evidence type="ECO:0000313" key="3">
    <source>
        <dbReference type="EMBL" id="KIV84057.1"/>
    </source>
</evidence>
<dbReference type="InterPro" id="IPR018849">
    <property type="entry name" value="Urb2/Npa2_C"/>
</dbReference>
<dbReference type="PANTHER" id="PTHR15682:SF2">
    <property type="entry name" value="UNHEALTHY RIBOSOME BIOGENESIS PROTEIN 2 HOMOLOG"/>
    <property type="match status" value="1"/>
</dbReference>
<evidence type="ECO:0000259" key="2">
    <source>
        <dbReference type="Pfam" id="PF10441"/>
    </source>
</evidence>
<dbReference type="GO" id="GO:0042254">
    <property type="term" value="P:ribosome biogenesis"/>
    <property type="evidence" value="ECO:0007669"/>
    <property type="project" value="TreeGrafter"/>
</dbReference>
<name>A0A0D1YMG6_9EURO</name>
<evidence type="ECO:0000313" key="4">
    <source>
        <dbReference type="Proteomes" id="UP000053599"/>
    </source>
</evidence>
<dbReference type="STRING" id="1016849.A0A0D1YMG6"/>